<dbReference type="PANTHER" id="PTHR47234:SF2">
    <property type="entry name" value="TONB-DEPENDENT RECEPTOR"/>
    <property type="match status" value="1"/>
</dbReference>
<organism evidence="14 15">
    <name type="scientific">Dyella jiangningensis</name>
    <dbReference type="NCBI Taxonomy" id="1379159"/>
    <lineage>
        <taxon>Bacteria</taxon>
        <taxon>Pseudomonadati</taxon>
        <taxon>Pseudomonadota</taxon>
        <taxon>Gammaproteobacteria</taxon>
        <taxon>Lysobacterales</taxon>
        <taxon>Rhodanobacteraceae</taxon>
        <taxon>Dyella</taxon>
    </lineage>
</organism>
<evidence type="ECO:0000256" key="5">
    <source>
        <dbReference type="ARBA" id="ARBA00023077"/>
    </source>
</evidence>
<sequence>MQSNLNRLSVAVRLALSVGIASTAALAQAQDAAVKSNGPAAQNQTSTQDTTEQPKQANAKTLTAVSVTGSLIRRVDAETANPVVTLDRAAITNNGSPTLGNVLQSLPAIAGNATNTQNNSNGGGGAGPTLEGGDGAARVSLRGLGVNRTLMLVDGQRLANADLNMIPQNMVERVDVLANGSSTVYGSDAVGGVVNILLRKDYKGAELSVNDGISSHGDGQRHGAQFTVGATGEQGNIVAGIDYNKYNPVLAPRRDFSARQLYLYNGGPQPSGSHTIPTGRLLVPQALTPGGCEVNSQGNAYVTLANGVGNSLGNYRCFSNANDTYNYNAYNYIQQQQERTNVFVIGNYKINDYVTFYADAFYNHTNSSGQDAPAPTGVGDGWHVLASNPNNPFGVTFSQGTLVDPNAPGADSGYAFNTRLTGLGTRLHTFTTTNSEINGGLRGNFGQSTWSWDASFDYGHSRRIQTNYNEVNVPAFQAAIDAGANIFNQADPAVTALLKKGVDAPQYTLTNTMKQGQFTASGDIWDLPAGTMQLSTGALYRKTSMNYNVTADAILDPTTNTCVVLSEACGSPGGGSDTVKELFAETLIPLLNEQPWAYSLNVDIGLRYSDYDTSGSTTNGKIAIEYRPIADLLMRGTVSQVFRAPNMNELYDGRTVAGPNLTDPCVHLTAAELAAHPTACQYVPPNWSGNPIGQVTAYYSGAAAIGSTLKPEQGKSIDFGFVYSPSWWEGASSTLDFWHIYLSDTLTPIQAQTVVNACFANGSSPYCSYINRYDNTNKLAGAVNYINTPVVNLGNLSTTGVDFTFAYAIPHFDVGSVDPGNFRAGLNTTYISTYKNNATPGQPGSGSINYAGTYGLQFGNIPRWRGTFTLNWALGDWSAQWQSRYIHNVTNLNANLDTGASAPMASVLYHSIQAGYEWTKIHTRFDVGIDNLSDKIPPLAYQNGSNYNVDTATYDVMGRYFWARATVKF</sequence>
<evidence type="ECO:0000256" key="11">
    <source>
        <dbReference type="SAM" id="SignalP"/>
    </source>
</evidence>
<evidence type="ECO:0000256" key="8">
    <source>
        <dbReference type="PROSITE-ProRule" id="PRU01360"/>
    </source>
</evidence>
<keyword evidence="15" id="KW-1185">Reference proteome</keyword>
<dbReference type="AlphaFoldDB" id="A0A328P3I8"/>
<dbReference type="Pfam" id="PF07715">
    <property type="entry name" value="Plug"/>
    <property type="match status" value="1"/>
</dbReference>
<dbReference type="PROSITE" id="PS52016">
    <property type="entry name" value="TONB_DEPENDENT_REC_3"/>
    <property type="match status" value="1"/>
</dbReference>
<evidence type="ECO:0000256" key="3">
    <source>
        <dbReference type="ARBA" id="ARBA00022452"/>
    </source>
</evidence>
<keyword evidence="5 9" id="KW-0798">TonB box</keyword>
<dbReference type="InterPro" id="IPR039426">
    <property type="entry name" value="TonB-dep_rcpt-like"/>
</dbReference>
<evidence type="ECO:0000256" key="7">
    <source>
        <dbReference type="ARBA" id="ARBA00023237"/>
    </source>
</evidence>
<feature type="signal peptide" evidence="11">
    <location>
        <begin position="1"/>
        <end position="29"/>
    </location>
</feature>
<dbReference type="InterPro" id="IPR000531">
    <property type="entry name" value="Beta-barrel_TonB"/>
</dbReference>
<dbReference type="GO" id="GO:0009279">
    <property type="term" value="C:cell outer membrane"/>
    <property type="evidence" value="ECO:0007669"/>
    <property type="project" value="UniProtKB-SubCell"/>
</dbReference>
<comment type="subcellular location">
    <subcellularLocation>
        <location evidence="1 8">Cell outer membrane</location>
        <topology evidence="1 8">Multi-pass membrane protein</topology>
    </subcellularLocation>
</comment>
<keyword evidence="6 8" id="KW-0472">Membrane</keyword>
<gene>
    <name evidence="14" type="ORF">CA260_18070</name>
</gene>
<keyword evidence="4 8" id="KW-0812">Transmembrane</keyword>
<feature type="domain" description="TonB-dependent receptor-like beta-barrel" evidence="12">
    <location>
        <begin position="394"/>
        <end position="932"/>
    </location>
</feature>
<dbReference type="InterPro" id="IPR037066">
    <property type="entry name" value="Plug_dom_sf"/>
</dbReference>
<comment type="caution">
    <text evidence="14">The sequence shown here is derived from an EMBL/GenBank/DDBJ whole genome shotgun (WGS) entry which is preliminary data.</text>
</comment>
<feature type="region of interest" description="Disordered" evidence="10">
    <location>
        <begin position="37"/>
        <end position="58"/>
    </location>
</feature>
<dbReference type="OrthoDB" id="6276154at2"/>
<evidence type="ECO:0000256" key="9">
    <source>
        <dbReference type="RuleBase" id="RU003357"/>
    </source>
</evidence>
<evidence type="ECO:0000313" key="15">
    <source>
        <dbReference type="Proteomes" id="UP000248926"/>
    </source>
</evidence>
<accession>A0A328P3I8</accession>
<dbReference type="Gene3D" id="2.40.170.20">
    <property type="entry name" value="TonB-dependent receptor, beta-barrel domain"/>
    <property type="match status" value="1"/>
</dbReference>
<dbReference type="RefSeq" id="WP_111984480.1">
    <property type="nucleotide sequence ID" value="NZ_NFZS01000005.1"/>
</dbReference>
<evidence type="ECO:0000313" key="14">
    <source>
        <dbReference type="EMBL" id="RAO74724.1"/>
    </source>
</evidence>
<keyword evidence="2 8" id="KW-0813">Transport</keyword>
<evidence type="ECO:0000256" key="10">
    <source>
        <dbReference type="SAM" id="MobiDB-lite"/>
    </source>
</evidence>
<evidence type="ECO:0000259" key="12">
    <source>
        <dbReference type="Pfam" id="PF00593"/>
    </source>
</evidence>
<dbReference type="Pfam" id="PF00593">
    <property type="entry name" value="TonB_dep_Rec_b-barrel"/>
    <property type="match status" value="1"/>
</dbReference>
<feature type="domain" description="TonB-dependent receptor plug" evidence="13">
    <location>
        <begin position="78"/>
        <end position="193"/>
    </location>
</feature>
<evidence type="ECO:0000256" key="4">
    <source>
        <dbReference type="ARBA" id="ARBA00022692"/>
    </source>
</evidence>
<reference evidence="14 15" key="1">
    <citation type="journal article" date="2018" name="Genet. Mol. Biol.">
        <title>The genome sequence of Dyella jiangningensis FCAV SCS01 from a lignocellulose-decomposing microbial consortium metagenome reveals potential for biotechnological applications.</title>
        <authorList>
            <person name="Desiderato J.G."/>
            <person name="Alvarenga D.O."/>
            <person name="Constancio M.T.L."/>
            <person name="Alves L.M.C."/>
            <person name="Varani A.M."/>
        </authorList>
    </citation>
    <scope>NUCLEOTIDE SEQUENCE [LARGE SCALE GENOMIC DNA]</scope>
    <source>
        <strain evidence="14 15">FCAV SCS01</strain>
    </source>
</reference>
<dbReference type="Gene3D" id="2.170.130.10">
    <property type="entry name" value="TonB-dependent receptor, plug domain"/>
    <property type="match status" value="1"/>
</dbReference>
<name>A0A328P3I8_9GAMM</name>
<feature type="region of interest" description="Disordered" evidence="10">
    <location>
        <begin position="113"/>
        <end position="134"/>
    </location>
</feature>
<keyword evidence="14" id="KW-0675">Receptor</keyword>
<evidence type="ECO:0000259" key="13">
    <source>
        <dbReference type="Pfam" id="PF07715"/>
    </source>
</evidence>
<feature type="compositionally biased region" description="Gly residues" evidence="10">
    <location>
        <begin position="121"/>
        <end position="134"/>
    </location>
</feature>
<feature type="compositionally biased region" description="Polar residues" evidence="10">
    <location>
        <begin position="39"/>
        <end position="58"/>
    </location>
</feature>
<keyword evidence="7 8" id="KW-0998">Cell outer membrane</keyword>
<feature type="chain" id="PRO_5016260753" evidence="11">
    <location>
        <begin position="30"/>
        <end position="969"/>
    </location>
</feature>
<evidence type="ECO:0000256" key="2">
    <source>
        <dbReference type="ARBA" id="ARBA00022448"/>
    </source>
</evidence>
<evidence type="ECO:0000256" key="6">
    <source>
        <dbReference type="ARBA" id="ARBA00023136"/>
    </source>
</evidence>
<keyword evidence="11" id="KW-0732">Signal</keyword>
<dbReference type="InterPro" id="IPR012910">
    <property type="entry name" value="Plug_dom"/>
</dbReference>
<proteinExistence type="inferred from homology"/>
<dbReference type="EMBL" id="NFZS01000005">
    <property type="protein sequence ID" value="RAO74724.1"/>
    <property type="molecule type" value="Genomic_DNA"/>
</dbReference>
<comment type="similarity">
    <text evidence="8 9">Belongs to the TonB-dependent receptor family.</text>
</comment>
<dbReference type="Proteomes" id="UP000248926">
    <property type="component" value="Unassembled WGS sequence"/>
</dbReference>
<keyword evidence="3 8" id="KW-1134">Transmembrane beta strand</keyword>
<dbReference type="PANTHER" id="PTHR47234">
    <property type="match status" value="1"/>
</dbReference>
<evidence type="ECO:0000256" key="1">
    <source>
        <dbReference type="ARBA" id="ARBA00004571"/>
    </source>
</evidence>
<dbReference type="SUPFAM" id="SSF56935">
    <property type="entry name" value="Porins"/>
    <property type="match status" value="1"/>
</dbReference>
<protein>
    <submittedName>
        <fullName evidence="14">TonB-dependent receptor</fullName>
    </submittedName>
</protein>
<dbReference type="InterPro" id="IPR036942">
    <property type="entry name" value="Beta-barrel_TonB_sf"/>
</dbReference>